<accession>A0A8H3CSN3</accession>
<reference evidence="3" key="1">
    <citation type="submission" date="2021-01" db="EMBL/GenBank/DDBJ databases">
        <authorList>
            <person name="Kaushik A."/>
        </authorList>
    </citation>
    <scope>NUCLEOTIDE SEQUENCE</scope>
    <source>
        <strain evidence="3">AG6-10EEA</strain>
    </source>
</reference>
<evidence type="ECO:0000256" key="1">
    <source>
        <dbReference type="SAM" id="MobiDB-lite"/>
    </source>
</evidence>
<evidence type="ECO:0000313" key="4">
    <source>
        <dbReference type="Proteomes" id="UP000663853"/>
    </source>
</evidence>
<gene>
    <name evidence="3" type="ORF">RDB_LOCUS99685</name>
</gene>
<keyword evidence="2" id="KW-0812">Transmembrane</keyword>
<evidence type="ECO:0000313" key="3">
    <source>
        <dbReference type="EMBL" id="CAE6489728.1"/>
    </source>
</evidence>
<organism evidence="3 4">
    <name type="scientific">Rhizoctonia solani</name>
    <dbReference type="NCBI Taxonomy" id="456999"/>
    <lineage>
        <taxon>Eukaryota</taxon>
        <taxon>Fungi</taxon>
        <taxon>Dikarya</taxon>
        <taxon>Basidiomycota</taxon>
        <taxon>Agaricomycotina</taxon>
        <taxon>Agaricomycetes</taxon>
        <taxon>Cantharellales</taxon>
        <taxon>Ceratobasidiaceae</taxon>
        <taxon>Rhizoctonia</taxon>
    </lineage>
</organism>
<feature type="region of interest" description="Disordered" evidence="1">
    <location>
        <begin position="1"/>
        <end position="74"/>
    </location>
</feature>
<proteinExistence type="predicted"/>
<dbReference type="AlphaFoldDB" id="A0A8H3CSN3"/>
<protein>
    <submittedName>
        <fullName evidence="3">Uncharacterized protein</fullName>
    </submittedName>
</protein>
<sequence>MSSSLGLEMWKDGLPVKNENESAKKSSKPSPLKSNEITDKPNEPTLLAKDRARKNMHPPRPLTPEPEPKETGSQEDKLYIGFLTKSFCVYVIMYVSFVANLQLSRTNAI</sequence>
<dbReference type="Proteomes" id="UP000663853">
    <property type="component" value="Unassembled WGS sequence"/>
</dbReference>
<comment type="caution">
    <text evidence="3">The sequence shown here is derived from an EMBL/GenBank/DDBJ whole genome shotgun (WGS) entry which is preliminary data.</text>
</comment>
<evidence type="ECO:0000256" key="2">
    <source>
        <dbReference type="SAM" id="Phobius"/>
    </source>
</evidence>
<keyword evidence="2" id="KW-1133">Transmembrane helix</keyword>
<dbReference type="EMBL" id="CAJMXA010002981">
    <property type="protein sequence ID" value="CAE6489728.1"/>
    <property type="molecule type" value="Genomic_DNA"/>
</dbReference>
<feature type="transmembrane region" description="Helical" evidence="2">
    <location>
        <begin position="78"/>
        <end position="101"/>
    </location>
</feature>
<name>A0A8H3CSN3_9AGAM</name>
<keyword evidence="2" id="KW-0472">Membrane</keyword>